<protein>
    <recommendedName>
        <fullName evidence="3">N-acetyltransferase domain-containing protein</fullName>
    </recommendedName>
</protein>
<evidence type="ECO:0000313" key="1">
    <source>
        <dbReference type="EMBL" id="PMD44206.1"/>
    </source>
</evidence>
<dbReference type="SUPFAM" id="SSF55729">
    <property type="entry name" value="Acyl-CoA N-acyltransferases (Nat)"/>
    <property type="match status" value="1"/>
</dbReference>
<dbReference type="Proteomes" id="UP000235786">
    <property type="component" value="Unassembled WGS sequence"/>
</dbReference>
<dbReference type="InterPro" id="IPR016181">
    <property type="entry name" value="Acyl_CoA_acyltransferase"/>
</dbReference>
<proteinExistence type="predicted"/>
<accession>A0A2J6S0B1</accession>
<dbReference type="STRING" id="1149755.A0A2J6S0B1"/>
<dbReference type="EMBL" id="KZ613941">
    <property type="protein sequence ID" value="PMD44206.1"/>
    <property type="molecule type" value="Genomic_DNA"/>
</dbReference>
<dbReference type="AlphaFoldDB" id="A0A2J6S0B1"/>
<reference evidence="1 2" key="1">
    <citation type="submission" date="2016-04" db="EMBL/GenBank/DDBJ databases">
        <title>A degradative enzymes factory behind the ericoid mycorrhizal symbiosis.</title>
        <authorList>
            <consortium name="DOE Joint Genome Institute"/>
            <person name="Martino E."/>
            <person name="Morin E."/>
            <person name="Grelet G."/>
            <person name="Kuo A."/>
            <person name="Kohler A."/>
            <person name="Daghino S."/>
            <person name="Barry K."/>
            <person name="Choi C."/>
            <person name="Cichocki N."/>
            <person name="Clum A."/>
            <person name="Copeland A."/>
            <person name="Hainaut M."/>
            <person name="Haridas S."/>
            <person name="Labutti K."/>
            <person name="Lindquist E."/>
            <person name="Lipzen A."/>
            <person name="Khouja H.-R."/>
            <person name="Murat C."/>
            <person name="Ohm R."/>
            <person name="Olson A."/>
            <person name="Spatafora J."/>
            <person name="Veneault-Fourrey C."/>
            <person name="Henrissat B."/>
            <person name="Grigoriev I."/>
            <person name="Martin F."/>
            <person name="Perotto S."/>
        </authorList>
    </citation>
    <scope>NUCLEOTIDE SEQUENCE [LARGE SCALE GENOMIC DNA]</scope>
    <source>
        <strain evidence="1 2">F</strain>
    </source>
</reference>
<dbReference type="Gene3D" id="3.40.630.30">
    <property type="match status" value="1"/>
</dbReference>
<keyword evidence="2" id="KW-1185">Reference proteome</keyword>
<evidence type="ECO:0008006" key="3">
    <source>
        <dbReference type="Google" id="ProtNLM"/>
    </source>
</evidence>
<dbReference type="OrthoDB" id="4738875at2759"/>
<dbReference type="PANTHER" id="PTHR42791">
    <property type="entry name" value="GNAT FAMILY ACETYLTRANSFERASE"/>
    <property type="match status" value="1"/>
</dbReference>
<dbReference type="InterPro" id="IPR052523">
    <property type="entry name" value="Trichothecene_AcTrans"/>
</dbReference>
<dbReference type="PANTHER" id="PTHR42791:SF2">
    <property type="entry name" value="N-ACETYLTRANSFERASE DOMAIN-CONTAINING PROTEIN"/>
    <property type="match status" value="1"/>
</dbReference>
<evidence type="ECO:0000313" key="2">
    <source>
        <dbReference type="Proteomes" id="UP000235786"/>
    </source>
</evidence>
<gene>
    <name evidence="1" type="ORF">L207DRAFT_619115</name>
</gene>
<name>A0A2J6S0B1_HYAVF</name>
<sequence>MELPPEFEFNEARKDELPNLFSIWNIAFADYQVWKVIFKDSEHQKILPWIEKTFGARMKMDDIALWKITEVSSGKTVAWTGLRFPWKFRPSIMEEQKKTILAKDTPPTLERMNLDVFAVLGQALRAANRMGTNVLPGYQRMGFGQFLTKHCNEIADKSGSRTWIPASPNGSNMFQKMGFKQVAILDAHMERYGYDAATGKMYILLRDPFGS</sequence>
<organism evidence="1 2">
    <name type="scientific">Hyaloscypha variabilis (strain UAMH 11265 / GT02V1 / F)</name>
    <name type="common">Meliniomyces variabilis</name>
    <dbReference type="NCBI Taxonomy" id="1149755"/>
    <lineage>
        <taxon>Eukaryota</taxon>
        <taxon>Fungi</taxon>
        <taxon>Dikarya</taxon>
        <taxon>Ascomycota</taxon>
        <taxon>Pezizomycotina</taxon>
        <taxon>Leotiomycetes</taxon>
        <taxon>Helotiales</taxon>
        <taxon>Hyaloscyphaceae</taxon>
        <taxon>Hyaloscypha</taxon>
        <taxon>Hyaloscypha variabilis</taxon>
    </lineage>
</organism>